<evidence type="ECO:0000313" key="3">
    <source>
        <dbReference type="Proteomes" id="UP000054359"/>
    </source>
</evidence>
<dbReference type="Gene3D" id="3.40.50.300">
    <property type="entry name" value="P-loop containing nucleotide triphosphate hydrolases"/>
    <property type="match status" value="1"/>
</dbReference>
<feature type="compositionally biased region" description="Basic and acidic residues" evidence="1">
    <location>
        <begin position="1036"/>
        <end position="1076"/>
    </location>
</feature>
<feature type="compositionally biased region" description="Basic and acidic residues" evidence="1">
    <location>
        <begin position="1109"/>
        <end position="1152"/>
    </location>
</feature>
<protein>
    <submittedName>
        <fullName evidence="2">Adenylate kinase isoenzyme 5</fullName>
    </submittedName>
</protein>
<feature type="region of interest" description="Disordered" evidence="1">
    <location>
        <begin position="606"/>
        <end position="689"/>
    </location>
</feature>
<keyword evidence="3" id="KW-1185">Reference proteome</keyword>
<gene>
    <name evidence="2" type="ORF">X975_09252</name>
</gene>
<dbReference type="CDD" id="cd22978">
    <property type="entry name" value="DD_AK5"/>
    <property type="match status" value="1"/>
</dbReference>
<feature type="compositionally biased region" description="Basic and acidic residues" evidence="1">
    <location>
        <begin position="1285"/>
        <end position="1301"/>
    </location>
</feature>
<dbReference type="InterPro" id="IPR027417">
    <property type="entry name" value="P-loop_NTPase"/>
</dbReference>
<feature type="compositionally biased region" description="Basic and acidic residues" evidence="1">
    <location>
        <begin position="1207"/>
        <end position="1274"/>
    </location>
</feature>
<dbReference type="Proteomes" id="UP000054359">
    <property type="component" value="Unassembled WGS sequence"/>
</dbReference>
<feature type="compositionally biased region" description="Basic and acidic residues" evidence="1">
    <location>
        <begin position="1179"/>
        <end position="1196"/>
    </location>
</feature>
<evidence type="ECO:0000313" key="2">
    <source>
        <dbReference type="EMBL" id="KFM71148.1"/>
    </source>
</evidence>
<dbReference type="GO" id="GO:0016301">
    <property type="term" value="F:kinase activity"/>
    <property type="evidence" value="ECO:0007669"/>
    <property type="project" value="UniProtKB-KW"/>
</dbReference>
<feature type="non-terminal residue" evidence="2">
    <location>
        <position position="1532"/>
    </location>
</feature>
<feature type="compositionally biased region" description="Polar residues" evidence="1">
    <location>
        <begin position="657"/>
        <end position="668"/>
    </location>
</feature>
<feature type="compositionally biased region" description="Basic and acidic residues" evidence="1">
    <location>
        <begin position="731"/>
        <end position="744"/>
    </location>
</feature>
<name>A0A087U1A9_STEMI</name>
<accession>A0A087U1A9</accession>
<organism evidence="2 3">
    <name type="scientific">Stegodyphus mimosarum</name>
    <name type="common">African social velvet spider</name>
    <dbReference type="NCBI Taxonomy" id="407821"/>
    <lineage>
        <taxon>Eukaryota</taxon>
        <taxon>Metazoa</taxon>
        <taxon>Ecdysozoa</taxon>
        <taxon>Arthropoda</taxon>
        <taxon>Chelicerata</taxon>
        <taxon>Arachnida</taxon>
        <taxon>Araneae</taxon>
        <taxon>Araneomorphae</taxon>
        <taxon>Entelegynae</taxon>
        <taxon>Eresoidea</taxon>
        <taxon>Eresidae</taxon>
        <taxon>Stegodyphus</taxon>
    </lineage>
</organism>
<dbReference type="EMBL" id="KK117694">
    <property type="protein sequence ID" value="KFM71148.1"/>
    <property type="molecule type" value="Genomic_DNA"/>
</dbReference>
<feature type="compositionally biased region" description="Basic and acidic residues" evidence="1">
    <location>
        <begin position="818"/>
        <end position="827"/>
    </location>
</feature>
<feature type="compositionally biased region" description="Basic and acidic residues" evidence="1">
    <location>
        <begin position="989"/>
        <end position="1019"/>
    </location>
</feature>
<feature type="region of interest" description="Disordered" evidence="1">
    <location>
        <begin position="81"/>
        <end position="116"/>
    </location>
</feature>
<feature type="compositionally biased region" description="Low complexity" evidence="1">
    <location>
        <begin position="1097"/>
        <end position="1108"/>
    </location>
</feature>
<feature type="compositionally biased region" description="Low complexity" evidence="1">
    <location>
        <begin position="1078"/>
        <end position="1087"/>
    </location>
</feature>
<feature type="compositionally biased region" description="Basic and acidic residues" evidence="1">
    <location>
        <begin position="1470"/>
        <end position="1495"/>
    </location>
</feature>
<reference evidence="2 3" key="1">
    <citation type="submission" date="2013-11" db="EMBL/GenBank/DDBJ databases">
        <title>Genome sequencing of Stegodyphus mimosarum.</title>
        <authorList>
            <person name="Bechsgaard J."/>
        </authorList>
    </citation>
    <scope>NUCLEOTIDE SEQUENCE [LARGE SCALE GENOMIC DNA]</scope>
</reference>
<proteinExistence type="predicted"/>
<feature type="compositionally biased region" description="Polar residues" evidence="1">
    <location>
        <begin position="92"/>
        <end position="104"/>
    </location>
</feature>
<feature type="region of interest" description="Disordered" evidence="1">
    <location>
        <begin position="703"/>
        <end position="1532"/>
    </location>
</feature>
<feature type="compositionally biased region" description="Basic and acidic residues" evidence="1">
    <location>
        <begin position="953"/>
        <end position="964"/>
    </location>
</feature>
<feature type="region of interest" description="Disordered" evidence="1">
    <location>
        <begin position="343"/>
        <end position="446"/>
    </location>
</feature>
<dbReference type="OMA" id="MIYWGKS"/>
<feature type="compositionally biased region" description="Basic and acidic residues" evidence="1">
    <location>
        <begin position="611"/>
        <end position="630"/>
    </location>
</feature>
<feature type="compositionally biased region" description="Polar residues" evidence="1">
    <location>
        <begin position="843"/>
        <end position="855"/>
    </location>
</feature>
<dbReference type="STRING" id="407821.A0A087U1A9"/>
<dbReference type="SUPFAM" id="SSF52540">
    <property type="entry name" value="P-loop containing nucleoside triphosphate hydrolases"/>
    <property type="match status" value="1"/>
</dbReference>
<dbReference type="OrthoDB" id="6436361at2759"/>
<feature type="compositionally biased region" description="Basic and acidic residues" evidence="1">
    <location>
        <begin position="640"/>
        <end position="651"/>
    </location>
</feature>
<feature type="compositionally biased region" description="Basic and acidic residues" evidence="1">
    <location>
        <begin position="392"/>
        <end position="418"/>
    </location>
</feature>
<keyword evidence="2" id="KW-0418">Kinase</keyword>
<feature type="compositionally biased region" description="Basic and acidic residues" evidence="1">
    <location>
        <begin position="770"/>
        <end position="780"/>
    </location>
</feature>
<keyword evidence="2" id="KW-0808">Transferase</keyword>
<feature type="compositionally biased region" description="Polar residues" evidence="1">
    <location>
        <begin position="1438"/>
        <end position="1449"/>
    </location>
</feature>
<dbReference type="SUPFAM" id="SSF47391">
    <property type="entry name" value="Dimerization-anchoring domain of cAMP-dependent PK regulatory subunit"/>
    <property type="match status" value="1"/>
</dbReference>
<sequence>MSKRRSRASGAMVSYAEVKNYLSQREIPQLFESLMAGLMYHRPENHIGYLQSCLDEVRSGSETRVQWSTFVNAKKRKSKEILPPLTPKKQDSFSSWSDNSRQSTPLPPISAKARTPPESKNTYILYHNPPPVLAKPQVPVLFVLGGPGAKTDELCEQVVARLRGLVHISICSMLKTRMTIEGFHRLTSVPACAVVDSVLQAMSMVKSAGALLVAGFPRNRGDIEEYRSRGVRMDGVVLVDFEEDALRRFLKHEIANPADVELELERYKQDIISVAEYYDNKDLLTVVMGDQDMEDIIEDLVLSVDRVIETRKNTEGFWDDDEGGNPSRGRPSTVEIRDATEEDLASMQTENPKVKAASSLDENEKEGDITNNDDVRQETNAGKSFDEEESDETKPRSEMEHSTASKLLEEDERKEVAKMELTSPIIDERNVQKPEETAEDKPEATVDDEFPTQRIPLLCALENLNLIDEEKIRDFIANELGMCFIDYCQLVLDDKTSNSVEGLRLLQNVLKQDEVSYSKGFFIYKFPFELLNVKDVEQILKLGYVSFISDETKGETEELNLLLQSSLRDRIGLIFTTESKLEDELRRFLQDFKCVTNGGSLQSQESVDNLKLTKETSRVEESNRVEETNDHIPNAVESETAEKDVHSKNNIDDDNTLLKNKSTEQSATNEDSNSEESDKESSKESVTDTTKDEIAVEIHNHNQQIHEAPGEVAESSEELKQEAISNEEIQLDEKSEKSENGKISEEEDTNEGTRKVDEDVSGFEITPVVVKDDQSIKSDDLAEENEVKQICTAVPVQNSEQEENDNKNSNGESEVDEEHQKIKRDEISAYAEENMDNQEPYEGNQTSSPDQSCPSGQEKMPVEQEPSENQGNEDLSLENDNKQINGENEESEVNAPAGSESTPRKRKNSILSEEKGEAQPTENTTLEGKEKIEGEVDDTDVTINEPGEMIELATDKQEPPKEVDEGTVSEQEIPIKDSDAVSSINDESDAAKEQETQMNREEYAEKNEDHGSGDNEQSERVPVAESEESEQVIQRTENERTPSPKIGDTDVAKEHERIEEDHERNVEEGDQNHETDTDVSTTSVVKSDVLDEDNDTTENVTENENAAPENERENPIVHRNESLVEEREQHDEEVNEKNLEDEVTEQEQHLSEKLINSSNNNLDVEENIACTSENSEDNNGEKSHELEKKDELDGKSHNLAGQEEAEEKGNEHEGQEDDTGKSSEEEHESVEKCQELKGQEESGEKVHELEEQDDSGGKNHELEDKDESADKNQELEGQNDELEEKNESSDKSYDVEGKEESNSIAEEVISETNKEENSECKSPSSEKSLDVGENDDEEVKENSKDQEVGNLNDKMPLPKPDAESEVSETEIKADSEQDEINVTVSVESEHLDDHDEIEVNSQPDNQASDIIEATTTESEEQNQEAEESEKEESQNENSVATDKLSNVTPDQPVEGRNEEENPIHSDASVEDSKLIQREDDTEVSERTWKDSDKTAQDSFSAKRRNGSSRQKEADEDDVEEQERSSSSSRGEL</sequence>
<feature type="compositionally biased region" description="Basic and acidic residues" evidence="1">
    <location>
        <begin position="679"/>
        <end position="689"/>
    </location>
</feature>
<feature type="compositionally biased region" description="Basic and acidic residues" evidence="1">
    <location>
        <begin position="1453"/>
        <end position="1463"/>
    </location>
</feature>
<feature type="compositionally biased region" description="Polar residues" evidence="1">
    <location>
        <begin position="1399"/>
        <end position="1408"/>
    </location>
</feature>
<feature type="compositionally biased region" description="Basic and acidic residues" evidence="1">
    <location>
        <begin position="426"/>
        <end position="444"/>
    </location>
</feature>
<feature type="compositionally biased region" description="Acidic residues" evidence="1">
    <location>
        <begin position="1417"/>
        <end position="1430"/>
    </location>
</feature>
<evidence type="ECO:0000256" key="1">
    <source>
        <dbReference type="SAM" id="MobiDB-lite"/>
    </source>
</evidence>